<name>A0A381Y724_9ZZZZ</name>
<reference evidence="2" key="1">
    <citation type="submission" date="2018-05" db="EMBL/GenBank/DDBJ databases">
        <authorList>
            <person name="Lanie J.A."/>
            <person name="Ng W.-L."/>
            <person name="Kazmierczak K.M."/>
            <person name="Andrzejewski T.M."/>
            <person name="Davidsen T.M."/>
            <person name="Wayne K.J."/>
            <person name="Tettelin H."/>
            <person name="Glass J.I."/>
            <person name="Rusch D."/>
            <person name="Podicherti R."/>
            <person name="Tsui H.-C.T."/>
            <person name="Winkler M.E."/>
        </authorList>
    </citation>
    <scope>NUCLEOTIDE SEQUENCE</scope>
</reference>
<dbReference type="AlphaFoldDB" id="A0A381Y724"/>
<dbReference type="EMBL" id="UINC01010218">
    <property type="protein sequence ID" value="SVA45537.1"/>
    <property type="molecule type" value="Genomic_DNA"/>
</dbReference>
<dbReference type="EMBL" id="UINC01017548">
    <property type="protein sequence ID" value="SVA72879.1"/>
    <property type="molecule type" value="Genomic_DNA"/>
</dbReference>
<proteinExistence type="predicted"/>
<evidence type="ECO:0000313" key="1">
    <source>
        <dbReference type="EMBL" id="SVA45537.1"/>
    </source>
</evidence>
<evidence type="ECO:0008006" key="3">
    <source>
        <dbReference type="Google" id="ProtNLM"/>
    </source>
</evidence>
<evidence type="ECO:0000313" key="2">
    <source>
        <dbReference type="EMBL" id="SVA72879.1"/>
    </source>
</evidence>
<protein>
    <recommendedName>
        <fullName evidence="3">ACT domain-containing protein</fullName>
    </recommendedName>
</protein>
<organism evidence="2">
    <name type="scientific">marine metagenome</name>
    <dbReference type="NCBI Taxonomy" id="408172"/>
    <lineage>
        <taxon>unclassified sequences</taxon>
        <taxon>metagenomes</taxon>
        <taxon>ecological metagenomes</taxon>
    </lineage>
</organism>
<sequence length="45" mass="5084">VANRKNPDGFYLDVTFEGDPAATNDLKKRLLKIKDVFRVFITCPG</sequence>
<accession>A0A381Y724</accession>
<feature type="non-terminal residue" evidence="2">
    <location>
        <position position="1"/>
    </location>
</feature>
<gene>
    <name evidence="2" type="ORF">METZ01_LOCUS125733</name>
    <name evidence="1" type="ORF">METZ01_LOCUS98391</name>
</gene>